<evidence type="ECO:0000313" key="2">
    <source>
        <dbReference type="EMBL" id="KAH3769484.1"/>
    </source>
</evidence>
<feature type="region of interest" description="Disordered" evidence="1">
    <location>
        <begin position="1"/>
        <end position="59"/>
    </location>
</feature>
<evidence type="ECO:0000313" key="3">
    <source>
        <dbReference type="Proteomes" id="UP000828390"/>
    </source>
</evidence>
<name>A0A9D4DZZ3_DREPO</name>
<sequence length="87" mass="9918">MSDTSLPVVRSSTSGLPETLSVEDGEYLHQPQSLQLPNSSNWANRSKNNSDKRTRQDENDIDDEYLIFCDYGEILETHFSYALDFAN</sequence>
<dbReference type="EMBL" id="JAIWYP010000009">
    <property type="protein sequence ID" value="KAH3769484.1"/>
    <property type="molecule type" value="Genomic_DNA"/>
</dbReference>
<organism evidence="2 3">
    <name type="scientific">Dreissena polymorpha</name>
    <name type="common">Zebra mussel</name>
    <name type="synonym">Mytilus polymorpha</name>
    <dbReference type="NCBI Taxonomy" id="45954"/>
    <lineage>
        <taxon>Eukaryota</taxon>
        <taxon>Metazoa</taxon>
        <taxon>Spiralia</taxon>
        <taxon>Lophotrochozoa</taxon>
        <taxon>Mollusca</taxon>
        <taxon>Bivalvia</taxon>
        <taxon>Autobranchia</taxon>
        <taxon>Heteroconchia</taxon>
        <taxon>Euheterodonta</taxon>
        <taxon>Imparidentia</taxon>
        <taxon>Neoheterodontei</taxon>
        <taxon>Myida</taxon>
        <taxon>Dreissenoidea</taxon>
        <taxon>Dreissenidae</taxon>
        <taxon>Dreissena</taxon>
    </lineage>
</organism>
<reference evidence="2" key="2">
    <citation type="submission" date="2020-11" db="EMBL/GenBank/DDBJ databases">
        <authorList>
            <person name="McCartney M.A."/>
            <person name="Auch B."/>
            <person name="Kono T."/>
            <person name="Mallez S."/>
            <person name="Becker A."/>
            <person name="Gohl D.M."/>
            <person name="Silverstein K.A.T."/>
            <person name="Koren S."/>
            <person name="Bechman K.B."/>
            <person name="Herman A."/>
            <person name="Abrahante J.E."/>
            <person name="Garbe J."/>
        </authorList>
    </citation>
    <scope>NUCLEOTIDE SEQUENCE</scope>
    <source>
        <strain evidence="2">Duluth1</strain>
        <tissue evidence="2">Whole animal</tissue>
    </source>
</reference>
<proteinExistence type="predicted"/>
<feature type="compositionally biased region" description="Basic and acidic residues" evidence="1">
    <location>
        <begin position="48"/>
        <end position="58"/>
    </location>
</feature>
<dbReference type="Proteomes" id="UP000828390">
    <property type="component" value="Unassembled WGS sequence"/>
</dbReference>
<protein>
    <submittedName>
        <fullName evidence="2">Uncharacterized protein</fullName>
    </submittedName>
</protein>
<keyword evidence="3" id="KW-1185">Reference proteome</keyword>
<comment type="caution">
    <text evidence="2">The sequence shown here is derived from an EMBL/GenBank/DDBJ whole genome shotgun (WGS) entry which is preliminary data.</text>
</comment>
<reference evidence="2" key="1">
    <citation type="journal article" date="2019" name="bioRxiv">
        <title>The Genome of the Zebra Mussel, Dreissena polymorpha: A Resource for Invasive Species Research.</title>
        <authorList>
            <person name="McCartney M.A."/>
            <person name="Auch B."/>
            <person name="Kono T."/>
            <person name="Mallez S."/>
            <person name="Zhang Y."/>
            <person name="Obille A."/>
            <person name="Becker A."/>
            <person name="Abrahante J.E."/>
            <person name="Garbe J."/>
            <person name="Badalamenti J.P."/>
            <person name="Herman A."/>
            <person name="Mangelson H."/>
            <person name="Liachko I."/>
            <person name="Sullivan S."/>
            <person name="Sone E.D."/>
            <person name="Koren S."/>
            <person name="Silverstein K.A.T."/>
            <person name="Beckman K.B."/>
            <person name="Gohl D.M."/>
        </authorList>
    </citation>
    <scope>NUCLEOTIDE SEQUENCE</scope>
    <source>
        <strain evidence="2">Duluth1</strain>
        <tissue evidence="2">Whole animal</tissue>
    </source>
</reference>
<dbReference type="AlphaFoldDB" id="A0A9D4DZZ3"/>
<accession>A0A9D4DZZ3</accession>
<gene>
    <name evidence="2" type="ORF">DPMN_170752</name>
</gene>
<evidence type="ECO:0000256" key="1">
    <source>
        <dbReference type="SAM" id="MobiDB-lite"/>
    </source>
</evidence>
<feature type="compositionally biased region" description="Polar residues" evidence="1">
    <location>
        <begin position="30"/>
        <end position="47"/>
    </location>
</feature>
<feature type="compositionally biased region" description="Polar residues" evidence="1">
    <location>
        <begin position="1"/>
        <end position="16"/>
    </location>
</feature>